<reference evidence="2" key="1">
    <citation type="submission" date="2023-06" db="EMBL/GenBank/DDBJ databases">
        <title>Genome-scale phylogeny and comparative genomics of the fungal order Sordariales.</title>
        <authorList>
            <consortium name="Lawrence Berkeley National Laboratory"/>
            <person name="Hensen N."/>
            <person name="Bonometti L."/>
            <person name="Westerberg I."/>
            <person name="Brannstrom I.O."/>
            <person name="Guillou S."/>
            <person name="Cros-Aarteil S."/>
            <person name="Calhoun S."/>
            <person name="Haridas S."/>
            <person name="Kuo A."/>
            <person name="Mondo S."/>
            <person name="Pangilinan J."/>
            <person name="Riley R."/>
            <person name="Labutti K."/>
            <person name="Andreopoulos B."/>
            <person name="Lipzen A."/>
            <person name="Chen C."/>
            <person name="Yanf M."/>
            <person name="Daum C."/>
            <person name="Ng V."/>
            <person name="Clum A."/>
            <person name="Steindorff A."/>
            <person name="Ohm R."/>
            <person name="Martin F."/>
            <person name="Silar P."/>
            <person name="Natvig D."/>
            <person name="Lalanne C."/>
            <person name="Gautier V."/>
            <person name="Ament-Velasquez S.L."/>
            <person name="Kruys A."/>
            <person name="Hutchinson M.I."/>
            <person name="Powell A.J."/>
            <person name="Barry K."/>
            <person name="Miller A.N."/>
            <person name="Grigoriev I.V."/>
            <person name="Debuchy R."/>
            <person name="Gladieux P."/>
            <person name="Thoren M.H."/>
            <person name="Johannesson H."/>
        </authorList>
    </citation>
    <scope>NUCLEOTIDE SEQUENCE</scope>
    <source>
        <strain evidence="2">CBS 540.89</strain>
    </source>
</reference>
<dbReference type="AlphaFoldDB" id="A0AA40BS05"/>
<proteinExistence type="predicted"/>
<gene>
    <name evidence="2" type="ORF">B0T21DRAFT_139580</name>
</gene>
<dbReference type="EMBL" id="JAUKTV010000004">
    <property type="protein sequence ID" value="KAK0739255.1"/>
    <property type="molecule type" value="Genomic_DNA"/>
</dbReference>
<evidence type="ECO:0000313" key="3">
    <source>
        <dbReference type="Proteomes" id="UP001172159"/>
    </source>
</evidence>
<dbReference type="Proteomes" id="UP001172159">
    <property type="component" value="Unassembled WGS sequence"/>
</dbReference>
<evidence type="ECO:0000256" key="1">
    <source>
        <dbReference type="SAM" id="MobiDB-lite"/>
    </source>
</evidence>
<evidence type="ECO:0000313" key="2">
    <source>
        <dbReference type="EMBL" id="KAK0739255.1"/>
    </source>
</evidence>
<keyword evidence="3" id="KW-1185">Reference proteome</keyword>
<sequence>MHADSSCHLNSVFLTRNAMKGTRPIRPKDDAWTQIPQEPPPPHSRVVCPRDFSFLITLTPY</sequence>
<protein>
    <submittedName>
        <fullName evidence="2">Uncharacterized protein</fullName>
    </submittedName>
</protein>
<name>A0AA40BS05_9PEZI</name>
<accession>A0AA40BS05</accession>
<comment type="caution">
    <text evidence="2">The sequence shown here is derived from an EMBL/GenBank/DDBJ whole genome shotgun (WGS) entry which is preliminary data.</text>
</comment>
<feature type="region of interest" description="Disordered" evidence="1">
    <location>
        <begin position="20"/>
        <end position="44"/>
    </location>
</feature>
<organism evidence="2 3">
    <name type="scientific">Apiosordaria backusii</name>
    <dbReference type="NCBI Taxonomy" id="314023"/>
    <lineage>
        <taxon>Eukaryota</taxon>
        <taxon>Fungi</taxon>
        <taxon>Dikarya</taxon>
        <taxon>Ascomycota</taxon>
        <taxon>Pezizomycotina</taxon>
        <taxon>Sordariomycetes</taxon>
        <taxon>Sordariomycetidae</taxon>
        <taxon>Sordariales</taxon>
        <taxon>Lasiosphaeriaceae</taxon>
        <taxon>Apiosordaria</taxon>
    </lineage>
</organism>